<dbReference type="AlphaFoldDB" id="A0A8D8AJE2"/>
<sequence length="149" mass="15735">MSSTYWYHGSPRSISSGLVSSSHEYLGHIKTINMDGCISAAFFGRSRSGRIDLRVLPTYGWANLGGAISSRRFVFQCSSSLYSANETTAASGNSSEPNSSSESSSTAIGTGASGKLSSATVRIVPSTRSRKTCSAIDVLTSLRFAQMAK</sequence>
<proteinExistence type="predicted"/>
<name>A0A8D8AJE2_CULPI</name>
<evidence type="ECO:0000313" key="2">
    <source>
        <dbReference type="EMBL" id="CAG6458341.1"/>
    </source>
</evidence>
<accession>A0A8D8AJE2</accession>
<organism evidence="2">
    <name type="scientific">Culex pipiens</name>
    <name type="common">House mosquito</name>
    <dbReference type="NCBI Taxonomy" id="7175"/>
    <lineage>
        <taxon>Eukaryota</taxon>
        <taxon>Metazoa</taxon>
        <taxon>Ecdysozoa</taxon>
        <taxon>Arthropoda</taxon>
        <taxon>Hexapoda</taxon>
        <taxon>Insecta</taxon>
        <taxon>Pterygota</taxon>
        <taxon>Neoptera</taxon>
        <taxon>Endopterygota</taxon>
        <taxon>Diptera</taxon>
        <taxon>Nematocera</taxon>
        <taxon>Culicoidea</taxon>
        <taxon>Culicidae</taxon>
        <taxon>Culicinae</taxon>
        <taxon>Culicini</taxon>
        <taxon>Culex</taxon>
        <taxon>Culex</taxon>
    </lineage>
</organism>
<feature type="compositionally biased region" description="Low complexity" evidence="1">
    <location>
        <begin position="89"/>
        <end position="113"/>
    </location>
</feature>
<dbReference type="EMBL" id="HBUE01034722">
    <property type="protein sequence ID" value="CAG6458344.1"/>
    <property type="molecule type" value="Transcribed_RNA"/>
</dbReference>
<feature type="region of interest" description="Disordered" evidence="1">
    <location>
        <begin position="87"/>
        <end position="113"/>
    </location>
</feature>
<reference evidence="2" key="1">
    <citation type="submission" date="2021-05" db="EMBL/GenBank/DDBJ databases">
        <authorList>
            <person name="Alioto T."/>
            <person name="Alioto T."/>
            <person name="Gomez Garrido J."/>
        </authorList>
    </citation>
    <scope>NUCLEOTIDE SEQUENCE</scope>
</reference>
<evidence type="ECO:0000256" key="1">
    <source>
        <dbReference type="SAM" id="MobiDB-lite"/>
    </source>
</evidence>
<protein>
    <submittedName>
        <fullName evidence="2">(northern house mosquito) hypothetical protein</fullName>
    </submittedName>
</protein>
<dbReference type="EMBL" id="HBUE01034721">
    <property type="protein sequence ID" value="CAG6458341.1"/>
    <property type="molecule type" value="Transcribed_RNA"/>
</dbReference>